<evidence type="ECO:0000256" key="1">
    <source>
        <dbReference type="SAM" id="Phobius"/>
    </source>
</evidence>
<keyword evidence="1" id="KW-0472">Membrane</keyword>
<organism evidence="2 3">
    <name type="scientific">Paenibacillus profundus</name>
    <dbReference type="NCBI Taxonomy" id="1173085"/>
    <lineage>
        <taxon>Bacteria</taxon>
        <taxon>Bacillati</taxon>
        <taxon>Bacillota</taxon>
        <taxon>Bacilli</taxon>
        <taxon>Bacillales</taxon>
        <taxon>Paenibacillaceae</taxon>
        <taxon>Paenibacillus</taxon>
    </lineage>
</organism>
<keyword evidence="3" id="KW-1185">Reference proteome</keyword>
<evidence type="ECO:0008006" key="4">
    <source>
        <dbReference type="Google" id="ProtNLM"/>
    </source>
</evidence>
<evidence type="ECO:0000313" key="3">
    <source>
        <dbReference type="Proteomes" id="UP001199916"/>
    </source>
</evidence>
<proteinExistence type="predicted"/>
<dbReference type="RefSeq" id="WP_019419183.1">
    <property type="nucleotide sequence ID" value="NZ_JAJNBZ010000001.1"/>
</dbReference>
<sequence>MDPVVATIVAVVIMVIGMVFLLLYVTRQAYSRKWEDEQNFLNAHEEDEHTGSAS</sequence>
<reference evidence="2 3" key="1">
    <citation type="submission" date="2021-11" db="EMBL/GenBank/DDBJ databases">
        <title>Draft genome sequence of Paenibacillus profundus YoMME, a new Gram-positive bacteria with exoelectrogenic properties.</title>
        <authorList>
            <person name="Hubenova Y."/>
            <person name="Hubenova E."/>
            <person name="Manasiev Y."/>
            <person name="Peykov S."/>
            <person name="Mitov M."/>
        </authorList>
    </citation>
    <scope>NUCLEOTIDE SEQUENCE [LARGE SCALE GENOMIC DNA]</scope>
    <source>
        <strain evidence="2 3">YoMME</strain>
    </source>
</reference>
<dbReference type="Proteomes" id="UP001199916">
    <property type="component" value="Unassembled WGS sequence"/>
</dbReference>
<keyword evidence="1" id="KW-0812">Transmembrane</keyword>
<feature type="transmembrane region" description="Helical" evidence="1">
    <location>
        <begin position="6"/>
        <end position="25"/>
    </location>
</feature>
<keyword evidence="1" id="KW-1133">Transmembrane helix</keyword>
<name>A0ABS8YEE1_9BACL</name>
<dbReference type="EMBL" id="JAJNBZ010000001">
    <property type="protein sequence ID" value="MCE5167874.1"/>
    <property type="molecule type" value="Genomic_DNA"/>
</dbReference>
<gene>
    <name evidence="2" type="ORF">LQV63_00905</name>
</gene>
<accession>A0ABS8YEE1</accession>
<evidence type="ECO:0000313" key="2">
    <source>
        <dbReference type="EMBL" id="MCE5167874.1"/>
    </source>
</evidence>
<comment type="caution">
    <text evidence="2">The sequence shown here is derived from an EMBL/GenBank/DDBJ whole genome shotgun (WGS) entry which is preliminary data.</text>
</comment>
<protein>
    <recommendedName>
        <fullName evidence="4">YtzI protein</fullName>
    </recommendedName>
</protein>